<feature type="domain" description="Phage integrase SAM-like" evidence="2">
    <location>
        <begin position="15"/>
        <end position="115"/>
    </location>
</feature>
<evidence type="ECO:0000313" key="3">
    <source>
        <dbReference type="EMBL" id="GAH09416.1"/>
    </source>
</evidence>
<dbReference type="EMBL" id="BART01037625">
    <property type="protein sequence ID" value="GAH09416.1"/>
    <property type="molecule type" value="Genomic_DNA"/>
</dbReference>
<reference evidence="3" key="1">
    <citation type="journal article" date="2014" name="Front. Microbiol.">
        <title>High frequency of phylogenetically diverse reductive dehalogenase-homologous genes in deep subseafloor sedimentary metagenomes.</title>
        <authorList>
            <person name="Kawai M."/>
            <person name="Futagami T."/>
            <person name="Toyoda A."/>
            <person name="Takaki Y."/>
            <person name="Nishi S."/>
            <person name="Hori S."/>
            <person name="Arai W."/>
            <person name="Tsubouchi T."/>
            <person name="Morono Y."/>
            <person name="Uchiyama I."/>
            <person name="Ito T."/>
            <person name="Fujiyama A."/>
            <person name="Inagaki F."/>
            <person name="Takami H."/>
        </authorList>
    </citation>
    <scope>NUCLEOTIDE SEQUENCE</scope>
    <source>
        <strain evidence="3">Expedition CK06-06</strain>
    </source>
</reference>
<feature type="non-terminal residue" evidence="3">
    <location>
        <position position="1"/>
    </location>
</feature>
<proteinExistence type="predicted"/>
<comment type="caution">
    <text evidence="3">The sequence shown here is derived from an EMBL/GenBank/DDBJ whole genome shotgun (WGS) entry which is preliminary data.</text>
</comment>
<name>X1CLY2_9ZZZZ</name>
<dbReference type="InterPro" id="IPR025269">
    <property type="entry name" value="SAM-like_dom"/>
</dbReference>
<keyword evidence="1" id="KW-0238">DNA-binding</keyword>
<sequence length="150" mass="18224">RVAKKQLDELTQIIHKYHQWSEHVRRKSAETLRKQYHALDVFSRFCGDRNVSTLGNIDTALCLEYHQWFFENAPFNRVRRRDNYDPSANWHKYHQFLNAFLNWSMRRGYIEDNPARHPDFKPKVQSKMPSIFTQDELRLLFSYFEQQDDG</sequence>
<evidence type="ECO:0000259" key="2">
    <source>
        <dbReference type="Pfam" id="PF13102"/>
    </source>
</evidence>
<protein>
    <recommendedName>
        <fullName evidence="2">Phage integrase SAM-like domain-containing protein</fullName>
    </recommendedName>
</protein>
<accession>X1CLY2</accession>
<dbReference type="AlphaFoldDB" id="X1CLY2"/>
<organism evidence="3">
    <name type="scientific">marine sediment metagenome</name>
    <dbReference type="NCBI Taxonomy" id="412755"/>
    <lineage>
        <taxon>unclassified sequences</taxon>
        <taxon>metagenomes</taxon>
        <taxon>ecological metagenomes</taxon>
    </lineage>
</organism>
<dbReference type="SUPFAM" id="SSF56349">
    <property type="entry name" value="DNA breaking-rejoining enzymes"/>
    <property type="match status" value="1"/>
</dbReference>
<evidence type="ECO:0000256" key="1">
    <source>
        <dbReference type="ARBA" id="ARBA00023125"/>
    </source>
</evidence>
<dbReference type="InterPro" id="IPR010998">
    <property type="entry name" value="Integrase_recombinase_N"/>
</dbReference>
<dbReference type="InterPro" id="IPR011010">
    <property type="entry name" value="DNA_brk_join_enz"/>
</dbReference>
<dbReference type="GO" id="GO:0003677">
    <property type="term" value="F:DNA binding"/>
    <property type="evidence" value="ECO:0007669"/>
    <property type="project" value="UniProtKB-KW"/>
</dbReference>
<dbReference type="Gene3D" id="1.10.150.130">
    <property type="match status" value="1"/>
</dbReference>
<dbReference type="Pfam" id="PF13102">
    <property type="entry name" value="Phage_int_SAM_5"/>
    <property type="match status" value="1"/>
</dbReference>
<feature type="non-terminal residue" evidence="3">
    <location>
        <position position="150"/>
    </location>
</feature>
<gene>
    <name evidence="3" type="ORF">S01H4_62850</name>
</gene>